<reference evidence="1" key="1">
    <citation type="submission" date="2016-03" db="EMBL/GenBank/DDBJ databases">
        <authorList>
            <person name="Ploux O."/>
        </authorList>
    </citation>
    <scope>NUCLEOTIDE SEQUENCE</scope>
    <source>
        <strain evidence="1">UC10</strain>
    </source>
</reference>
<proteinExistence type="predicted"/>
<dbReference type="AlphaFoldDB" id="A0A1Y5PFX1"/>
<organism evidence="1">
    <name type="scientific">uncultured Mycobacterium sp</name>
    <dbReference type="NCBI Taxonomy" id="171292"/>
    <lineage>
        <taxon>Bacteria</taxon>
        <taxon>Bacillati</taxon>
        <taxon>Actinomycetota</taxon>
        <taxon>Actinomycetes</taxon>
        <taxon>Mycobacteriales</taxon>
        <taxon>Mycobacteriaceae</taxon>
        <taxon>Mycobacterium</taxon>
        <taxon>environmental samples</taxon>
    </lineage>
</organism>
<gene>
    <name evidence="1" type="ORF">MHPYR_440045</name>
</gene>
<accession>A0A1Y5PFX1</accession>
<sequence>MVASSLSSWFPAACELTPWTEQLPPIQSYYLRSSIVEQMGDASSGARMRFLRSFRQRHRRCQL</sequence>
<evidence type="ECO:0000313" key="1">
    <source>
        <dbReference type="EMBL" id="SBS77533.1"/>
    </source>
</evidence>
<name>A0A1Y5PFX1_9MYCO</name>
<protein>
    <submittedName>
        <fullName evidence="1">Uncharacterized protein</fullName>
    </submittedName>
</protein>
<dbReference type="EMBL" id="FLQS01000039">
    <property type="protein sequence ID" value="SBS77533.1"/>
    <property type="molecule type" value="Genomic_DNA"/>
</dbReference>